<name>A0A8S5UQP7_9CAUD</name>
<evidence type="ECO:0000313" key="1">
    <source>
        <dbReference type="EMBL" id="DAF96702.1"/>
    </source>
</evidence>
<protein>
    <submittedName>
        <fullName evidence="1">Uncharacterized protein</fullName>
    </submittedName>
</protein>
<proteinExistence type="predicted"/>
<reference evidence="1" key="1">
    <citation type="journal article" date="2021" name="Proc. Natl. Acad. Sci. U.S.A.">
        <title>A Catalog of Tens of Thousands of Viruses from Human Metagenomes Reveals Hidden Associations with Chronic Diseases.</title>
        <authorList>
            <person name="Tisza M.J."/>
            <person name="Buck C.B."/>
        </authorList>
    </citation>
    <scope>NUCLEOTIDE SEQUENCE</scope>
    <source>
        <strain evidence="1">CtfrT39</strain>
    </source>
</reference>
<accession>A0A8S5UQP7</accession>
<sequence>MCALMYLCVCVFVYAFLLLGKCGNVEIWKCGNVGIKNKGATYQSTNTPFYLTVPPNRRNLVALEIHIWNREGGVGLFAVFLTHGNGDIGRVT</sequence>
<organism evidence="1">
    <name type="scientific">Siphoviridae sp. ctfrT39</name>
    <dbReference type="NCBI Taxonomy" id="2825598"/>
    <lineage>
        <taxon>Viruses</taxon>
        <taxon>Duplodnaviria</taxon>
        <taxon>Heunggongvirae</taxon>
        <taxon>Uroviricota</taxon>
        <taxon>Caudoviricetes</taxon>
    </lineage>
</organism>
<dbReference type="EMBL" id="BK016120">
    <property type="protein sequence ID" value="DAF96702.1"/>
    <property type="molecule type" value="Genomic_DNA"/>
</dbReference>